<reference evidence="2 3" key="1">
    <citation type="submission" date="2017-12" db="EMBL/GenBank/DDBJ databases">
        <title>Phylogenetic diversity of female urinary microbiome.</title>
        <authorList>
            <person name="Thomas-White K."/>
            <person name="Wolfe A.J."/>
        </authorList>
    </citation>
    <scope>NUCLEOTIDE SEQUENCE [LARGE SCALE GENOMIC DNA]</scope>
    <source>
        <strain evidence="2 3">UMB0898</strain>
    </source>
</reference>
<feature type="transmembrane region" description="Helical" evidence="1">
    <location>
        <begin position="9"/>
        <end position="28"/>
    </location>
</feature>
<evidence type="ECO:0000256" key="1">
    <source>
        <dbReference type="SAM" id="Phobius"/>
    </source>
</evidence>
<comment type="caution">
    <text evidence="2">The sequence shown here is derived from an EMBL/GenBank/DDBJ whole genome shotgun (WGS) entry which is preliminary data.</text>
</comment>
<feature type="transmembrane region" description="Helical" evidence="1">
    <location>
        <begin position="88"/>
        <end position="113"/>
    </location>
</feature>
<feature type="transmembrane region" description="Helical" evidence="1">
    <location>
        <begin position="34"/>
        <end position="52"/>
    </location>
</feature>
<feature type="transmembrane region" description="Helical" evidence="1">
    <location>
        <begin position="179"/>
        <end position="204"/>
    </location>
</feature>
<accession>A0A2I1K253</accession>
<feature type="transmembrane region" description="Helical" evidence="1">
    <location>
        <begin position="64"/>
        <end position="82"/>
    </location>
</feature>
<protein>
    <submittedName>
        <fullName evidence="2">Uncharacterized protein</fullName>
    </submittedName>
</protein>
<proteinExistence type="predicted"/>
<keyword evidence="1" id="KW-0812">Transmembrane</keyword>
<name>A0A2I1K253_9LACT</name>
<dbReference type="OrthoDB" id="2139692at2"/>
<organism evidence="2 3">
    <name type="scientific">Falseniella ignava</name>
    <dbReference type="NCBI Taxonomy" id="137730"/>
    <lineage>
        <taxon>Bacteria</taxon>
        <taxon>Bacillati</taxon>
        <taxon>Bacillota</taxon>
        <taxon>Bacilli</taxon>
        <taxon>Lactobacillales</taxon>
        <taxon>Aerococcaceae</taxon>
        <taxon>Falseniella</taxon>
    </lineage>
</organism>
<dbReference type="EMBL" id="PKHE01000006">
    <property type="protein sequence ID" value="PKY89625.1"/>
    <property type="molecule type" value="Genomic_DNA"/>
</dbReference>
<keyword evidence="1" id="KW-0472">Membrane</keyword>
<feature type="transmembrane region" description="Helical" evidence="1">
    <location>
        <begin position="125"/>
        <end position="144"/>
    </location>
</feature>
<dbReference type="AlphaFoldDB" id="A0A2I1K253"/>
<dbReference type="RefSeq" id="WP_101954114.1">
    <property type="nucleotide sequence ID" value="NZ_PKHE01000006.1"/>
</dbReference>
<keyword evidence="1" id="KW-1133">Transmembrane helix</keyword>
<evidence type="ECO:0000313" key="3">
    <source>
        <dbReference type="Proteomes" id="UP000234384"/>
    </source>
</evidence>
<gene>
    <name evidence="2" type="ORF">CYJ57_03630</name>
</gene>
<dbReference type="Proteomes" id="UP000234384">
    <property type="component" value="Unassembled WGS sequence"/>
</dbReference>
<sequence>MFHLLNQKNAFSLFSLFFGTVGIGFALIAQSHYVLISLMIASVAFVLSQWFIQDETSTNPVFDQQILALSYVVVYGVLPVVLLNSISYGSIIAVIVGAIFLLAVVLRIAYYGVESPIIFSHSSTGLPLEAIAILIPLICLLAYIIPSTVFYVILCVVMAILAVGFVLEIKIPMIPREWLLYVLGYMVLMVIAYIFLGSFTPVIAA</sequence>
<evidence type="ECO:0000313" key="2">
    <source>
        <dbReference type="EMBL" id="PKY89625.1"/>
    </source>
</evidence>